<protein>
    <submittedName>
        <fullName evidence="2">Uncharacterized protein</fullName>
    </submittedName>
</protein>
<reference evidence="2 3" key="1">
    <citation type="submission" date="2020-04" db="EMBL/GenBank/DDBJ databases">
        <title>Characterization and engineering of Streptomyces griseofuscus DSM40191 as a potential heterologous host for expression of BGCs.</title>
        <authorList>
            <person name="Gren T."/>
            <person name="Whitford C.M."/>
            <person name="Mohite O.S."/>
            <person name="Joergensen T.S."/>
            <person name="Nielsen J.B."/>
            <person name="Lee S.Y."/>
            <person name="Weber T."/>
        </authorList>
    </citation>
    <scope>NUCLEOTIDE SEQUENCE [LARGE SCALE GENOMIC DNA]</scope>
    <source>
        <strain evidence="2 3">DSM 40191</strain>
    </source>
</reference>
<evidence type="ECO:0000313" key="2">
    <source>
        <dbReference type="EMBL" id="QNT90844.1"/>
    </source>
</evidence>
<dbReference type="EMBL" id="CP051006">
    <property type="protein sequence ID" value="QNT90844.1"/>
    <property type="molecule type" value="Genomic_DNA"/>
</dbReference>
<feature type="compositionally biased region" description="Low complexity" evidence="1">
    <location>
        <begin position="48"/>
        <end position="62"/>
    </location>
</feature>
<feature type="region of interest" description="Disordered" evidence="1">
    <location>
        <begin position="42"/>
        <end position="62"/>
    </location>
</feature>
<accession>A0A7H1PS14</accession>
<dbReference type="GeneID" id="91460161"/>
<dbReference type="RefSeq" id="WP_037651988.1">
    <property type="nucleotide sequence ID" value="NZ_CP051006.1"/>
</dbReference>
<organism evidence="2 3">
    <name type="scientific">Streptomyces griseofuscus</name>
    <dbReference type="NCBI Taxonomy" id="146922"/>
    <lineage>
        <taxon>Bacteria</taxon>
        <taxon>Bacillati</taxon>
        <taxon>Actinomycetota</taxon>
        <taxon>Actinomycetes</taxon>
        <taxon>Kitasatosporales</taxon>
        <taxon>Streptomycetaceae</taxon>
        <taxon>Streptomyces</taxon>
    </lineage>
</organism>
<evidence type="ECO:0000256" key="1">
    <source>
        <dbReference type="SAM" id="MobiDB-lite"/>
    </source>
</evidence>
<proteinExistence type="predicted"/>
<dbReference type="Proteomes" id="UP000516422">
    <property type="component" value="Chromosome"/>
</dbReference>
<evidence type="ECO:0000313" key="3">
    <source>
        <dbReference type="Proteomes" id="UP000516422"/>
    </source>
</evidence>
<dbReference type="AlphaFoldDB" id="A0A7H1PS14"/>
<name>A0A7H1PS14_9ACTN</name>
<sequence length="62" mass="5873">MGPFSLASKQDEKFNGLVAVGATGRVQAPCLGDLPVGGGESGLQRTVGAPGEGAASAGGLCG</sequence>
<gene>
    <name evidence="2" type="ORF">HEP81_00508</name>
</gene>
<dbReference type="KEGG" id="sgf:HEP81_00508"/>